<evidence type="ECO:0000313" key="4">
    <source>
        <dbReference type="Proteomes" id="UP001165122"/>
    </source>
</evidence>
<comment type="similarity">
    <text evidence="1">Belongs to the PPR family. P subfamily.</text>
</comment>
<evidence type="ECO:0008006" key="5">
    <source>
        <dbReference type="Google" id="ProtNLM"/>
    </source>
</evidence>
<feature type="chain" id="PRO_5040843343" description="Pentatricopeptide repeat-containing protein" evidence="2">
    <location>
        <begin position="25"/>
        <end position="628"/>
    </location>
</feature>
<keyword evidence="4" id="KW-1185">Reference proteome</keyword>
<gene>
    <name evidence="3" type="ORF">TrLO_g6891</name>
</gene>
<feature type="signal peptide" evidence="2">
    <location>
        <begin position="1"/>
        <end position="24"/>
    </location>
</feature>
<dbReference type="InterPro" id="IPR002885">
    <property type="entry name" value="PPR_rpt"/>
</dbReference>
<dbReference type="OrthoDB" id="185373at2759"/>
<keyword evidence="2" id="KW-0732">Signal</keyword>
<evidence type="ECO:0000256" key="1">
    <source>
        <dbReference type="ARBA" id="ARBA00007626"/>
    </source>
</evidence>
<proteinExistence type="inferred from homology"/>
<comment type="caution">
    <text evidence="3">The sequence shown here is derived from an EMBL/GenBank/DDBJ whole genome shotgun (WGS) entry which is preliminary data.</text>
</comment>
<evidence type="ECO:0000256" key="2">
    <source>
        <dbReference type="SAM" id="SignalP"/>
    </source>
</evidence>
<dbReference type="EMBL" id="BRXW01000004">
    <property type="protein sequence ID" value="GMH99141.1"/>
    <property type="molecule type" value="Genomic_DNA"/>
</dbReference>
<name>A0A9W7BZE0_9STRA</name>
<dbReference type="AlphaFoldDB" id="A0A9W7BZE0"/>
<reference evidence="4" key="1">
    <citation type="journal article" date="2023" name="Commun. Biol.">
        <title>Genome analysis of Parmales, the sister group of diatoms, reveals the evolutionary specialization of diatoms from phago-mixotrophs to photoautotrophs.</title>
        <authorList>
            <person name="Ban H."/>
            <person name="Sato S."/>
            <person name="Yoshikawa S."/>
            <person name="Yamada K."/>
            <person name="Nakamura Y."/>
            <person name="Ichinomiya M."/>
            <person name="Sato N."/>
            <person name="Blanc-Mathieu R."/>
            <person name="Endo H."/>
            <person name="Kuwata A."/>
            <person name="Ogata H."/>
        </authorList>
    </citation>
    <scope>NUCLEOTIDE SEQUENCE [LARGE SCALE GENOMIC DNA]</scope>
    <source>
        <strain evidence="4">NIES 3700</strain>
    </source>
</reference>
<dbReference type="InterPro" id="IPR050872">
    <property type="entry name" value="PPR_P_subfamily"/>
</dbReference>
<protein>
    <recommendedName>
        <fullName evidence="5">Pentatricopeptide repeat-containing protein</fullName>
    </recommendedName>
</protein>
<dbReference type="Proteomes" id="UP001165122">
    <property type="component" value="Unassembled WGS sequence"/>
</dbReference>
<dbReference type="PANTHER" id="PTHR46128:SF329">
    <property type="entry name" value="MITOCHONDRIAL GROUP I INTRON SPLICING FACTOR DMR1"/>
    <property type="match status" value="1"/>
</dbReference>
<dbReference type="InterPro" id="IPR011990">
    <property type="entry name" value="TPR-like_helical_dom_sf"/>
</dbReference>
<accession>A0A9W7BZE0</accession>
<organism evidence="3 4">
    <name type="scientific">Triparma laevis f. longispina</name>
    <dbReference type="NCBI Taxonomy" id="1714387"/>
    <lineage>
        <taxon>Eukaryota</taxon>
        <taxon>Sar</taxon>
        <taxon>Stramenopiles</taxon>
        <taxon>Ochrophyta</taxon>
        <taxon>Bolidophyceae</taxon>
        <taxon>Parmales</taxon>
        <taxon>Triparmaceae</taxon>
        <taxon>Triparma</taxon>
    </lineage>
</organism>
<sequence length="628" mass="70841">MPSRTTLLVLLLLLLQCLQISTLSTPLNTPYPPSRIGRLISRLSSSDKLGPDLRLELTNFANYTTHHPTPPNVNALCKITAECGRAGYTQLAHTFITSFTQNNLTLDKMAYLPLLGNYERNNRLSDLNATISSIMSHQQQVDPRAITIYLRSLTRTTPDKTSTAAAIASAGALHSQPLDAYAYNVVLFALSKLPDQHETFLDLYAKVKARVGLDTFSQNSLIRSLITSGKPREAVKRLAARVEANDNNIDPYSIDLVLPYLTQNWNTFGETQTNILLKSVNPPPTPQQRSAWVVSICKNQKVSVGEQLLKQSDGCDNIGWNAVIDGHRKAENFRDAFRVAKVMFRDPNPLLQPDDFTLQTLLRSRAKPQGIKRIWRMARKANMLQLESHRMSYIYELGRLGDIHEALKEFKQLETDLPPRRRLNTKSYNILLKLLCSTNYRDEYMDVAVKTVGKMKKTGPPPDSITYVEVLKALASCKPSEESRRDSKRLVQLTQNSCDGRLVNAYIRCYGDNIDEALKDWSKDIRSSLTLGGDRKQNQLQGLSGLIYCCGRAGRPDHALKIVLAINNDLKLTPTESLLQTYHNGKSVSQKKIGFAMKMHEELLEVETKKFNVKDSRSDNQQKIRILW</sequence>
<dbReference type="Pfam" id="PF01535">
    <property type="entry name" value="PPR"/>
    <property type="match status" value="1"/>
</dbReference>
<evidence type="ECO:0000313" key="3">
    <source>
        <dbReference type="EMBL" id="GMH99141.1"/>
    </source>
</evidence>
<dbReference type="Gene3D" id="1.25.40.10">
    <property type="entry name" value="Tetratricopeptide repeat domain"/>
    <property type="match status" value="2"/>
</dbReference>
<dbReference type="PANTHER" id="PTHR46128">
    <property type="entry name" value="MITOCHONDRIAL GROUP I INTRON SPLICING FACTOR CCM1"/>
    <property type="match status" value="1"/>
</dbReference>